<comment type="caution">
    <text evidence="2">The sequence shown here is derived from an EMBL/GenBank/DDBJ whole genome shotgun (WGS) entry which is preliminary data.</text>
</comment>
<gene>
    <name evidence="2" type="ORF">HPB51_012356</name>
</gene>
<dbReference type="AlphaFoldDB" id="A0A9J6DGP8"/>
<name>A0A9J6DGP8_RHIMP</name>
<dbReference type="EMBL" id="JABSTU010000009">
    <property type="protein sequence ID" value="KAH8021072.1"/>
    <property type="molecule type" value="Genomic_DNA"/>
</dbReference>
<keyword evidence="3" id="KW-1185">Reference proteome</keyword>
<reference evidence="2" key="1">
    <citation type="journal article" date="2020" name="Cell">
        <title>Large-Scale Comparative Analyses of Tick Genomes Elucidate Their Genetic Diversity and Vector Capacities.</title>
        <authorList>
            <consortium name="Tick Genome and Microbiome Consortium (TIGMIC)"/>
            <person name="Jia N."/>
            <person name="Wang J."/>
            <person name="Shi W."/>
            <person name="Du L."/>
            <person name="Sun Y."/>
            <person name="Zhan W."/>
            <person name="Jiang J.F."/>
            <person name="Wang Q."/>
            <person name="Zhang B."/>
            <person name="Ji P."/>
            <person name="Bell-Sakyi L."/>
            <person name="Cui X.M."/>
            <person name="Yuan T.T."/>
            <person name="Jiang B.G."/>
            <person name="Yang W.F."/>
            <person name="Lam T.T."/>
            <person name="Chang Q.C."/>
            <person name="Ding S.J."/>
            <person name="Wang X.J."/>
            <person name="Zhu J.G."/>
            <person name="Ruan X.D."/>
            <person name="Zhao L."/>
            <person name="Wei J.T."/>
            <person name="Ye R.Z."/>
            <person name="Que T.C."/>
            <person name="Du C.H."/>
            <person name="Zhou Y.H."/>
            <person name="Cheng J.X."/>
            <person name="Dai P.F."/>
            <person name="Guo W.B."/>
            <person name="Han X.H."/>
            <person name="Huang E.J."/>
            <person name="Li L.F."/>
            <person name="Wei W."/>
            <person name="Gao Y.C."/>
            <person name="Liu J.Z."/>
            <person name="Shao H.Z."/>
            <person name="Wang X."/>
            <person name="Wang C.C."/>
            <person name="Yang T.C."/>
            <person name="Huo Q.B."/>
            <person name="Li W."/>
            <person name="Chen H.Y."/>
            <person name="Chen S.E."/>
            <person name="Zhou L.G."/>
            <person name="Ni X.B."/>
            <person name="Tian J.H."/>
            <person name="Sheng Y."/>
            <person name="Liu T."/>
            <person name="Pan Y.S."/>
            <person name="Xia L.Y."/>
            <person name="Li J."/>
            <person name="Zhao F."/>
            <person name="Cao W.C."/>
        </authorList>
    </citation>
    <scope>NUCLEOTIDE SEQUENCE</scope>
    <source>
        <strain evidence="2">Rmic-2018</strain>
    </source>
</reference>
<evidence type="ECO:0000256" key="1">
    <source>
        <dbReference type="SAM" id="MobiDB-lite"/>
    </source>
</evidence>
<proteinExistence type="predicted"/>
<reference evidence="2" key="2">
    <citation type="submission" date="2021-09" db="EMBL/GenBank/DDBJ databases">
        <authorList>
            <person name="Jia N."/>
            <person name="Wang J."/>
            <person name="Shi W."/>
            <person name="Du L."/>
            <person name="Sun Y."/>
            <person name="Zhan W."/>
            <person name="Jiang J."/>
            <person name="Wang Q."/>
            <person name="Zhang B."/>
            <person name="Ji P."/>
            <person name="Sakyi L.B."/>
            <person name="Cui X."/>
            <person name="Yuan T."/>
            <person name="Jiang B."/>
            <person name="Yang W."/>
            <person name="Lam T.T.-Y."/>
            <person name="Chang Q."/>
            <person name="Ding S."/>
            <person name="Wang X."/>
            <person name="Zhu J."/>
            <person name="Ruan X."/>
            <person name="Zhao L."/>
            <person name="Wei J."/>
            <person name="Que T."/>
            <person name="Du C."/>
            <person name="Cheng J."/>
            <person name="Dai P."/>
            <person name="Han X."/>
            <person name="Huang E."/>
            <person name="Gao Y."/>
            <person name="Liu J."/>
            <person name="Shao H."/>
            <person name="Ye R."/>
            <person name="Li L."/>
            <person name="Wei W."/>
            <person name="Wang X."/>
            <person name="Wang C."/>
            <person name="Huo Q."/>
            <person name="Li W."/>
            <person name="Guo W."/>
            <person name="Chen H."/>
            <person name="Chen S."/>
            <person name="Zhou L."/>
            <person name="Zhou L."/>
            <person name="Ni X."/>
            <person name="Tian J."/>
            <person name="Zhou Y."/>
            <person name="Sheng Y."/>
            <person name="Liu T."/>
            <person name="Pan Y."/>
            <person name="Xia L."/>
            <person name="Li J."/>
            <person name="Zhao F."/>
            <person name="Cao W."/>
        </authorList>
    </citation>
    <scope>NUCLEOTIDE SEQUENCE</scope>
    <source>
        <strain evidence="2">Rmic-2018</strain>
        <tissue evidence="2">Larvae</tissue>
    </source>
</reference>
<protein>
    <submittedName>
        <fullName evidence="2">Uncharacterized protein</fullName>
    </submittedName>
</protein>
<evidence type="ECO:0000313" key="3">
    <source>
        <dbReference type="Proteomes" id="UP000821866"/>
    </source>
</evidence>
<sequence>MRSDKEHRPSERALSLSLIHYKGAARPQATGNKTILEPQQLALRPSNPTLPGHVESFIPVLPNRSRHDTLYRSTILTVPSDTSEESRLSDQLVGDSPTTEKSLAECASASLNQSMPAKDRLMDDMPVLSISAHHALADGSDAPQAGEVKIRTSSLPAYSPIRDHGQCNMISKPSECRADHQEAVCVKEESDVDRPDGDQLAQSSKVTPSYAPGVRSVMCSYGGVNL</sequence>
<evidence type="ECO:0000313" key="2">
    <source>
        <dbReference type="EMBL" id="KAH8021072.1"/>
    </source>
</evidence>
<dbReference type="Proteomes" id="UP000821866">
    <property type="component" value="Chromosome 7"/>
</dbReference>
<organism evidence="2 3">
    <name type="scientific">Rhipicephalus microplus</name>
    <name type="common">Cattle tick</name>
    <name type="synonym">Boophilus microplus</name>
    <dbReference type="NCBI Taxonomy" id="6941"/>
    <lineage>
        <taxon>Eukaryota</taxon>
        <taxon>Metazoa</taxon>
        <taxon>Ecdysozoa</taxon>
        <taxon>Arthropoda</taxon>
        <taxon>Chelicerata</taxon>
        <taxon>Arachnida</taxon>
        <taxon>Acari</taxon>
        <taxon>Parasitiformes</taxon>
        <taxon>Ixodida</taxon>
        <taxon>Ixodoidea</taxon>
        <taxon>Ixodidae</taxon>
        <taxon>Rhipicephalinae</taxon>
        <taxon>Rhipicephalus</taxon>
        <taxon>Boophilus</taxon>
    </lineage>
</organism>
<feature type="region of interest" description="Disordered" evidence="1">
    <location>
        <begin position="79"/>
        <end position="100"/>
    </location>
</feature>
<accession>A0A9J6DGP8</accession>